<dbReference type="EMBL" id="KT225520">
    <property type="protein sequence ID" value="ALD82465.1"/>
    <property type="molecule type" value="Genomic_DNA"/>
</dbReference>
<dbReference type="PROSITE" id="PS51257">
    <property type="entry name" value="PROKAR_LIPOPROTEIN"/>
    <property type="match status" value="1"/>
</dbReference>
<protein>
    <submittedName>
        <fullName evidence="2">Surface exclusion protein</fullName>
    </submittedName>
</protein>
<accession>A0A0M4L717</accession>
<sequence length="143" mass="16760">MRNVFQICLVTVVLLIACVIAGWELPETVFMASFVFIWQLLFILLMMKIRSRRHVSKHNSFANFFWLLIFPVFAIFSPIFVVTAFIAGTIWDLIKAQGETRMNRWVERRKGKDASSISQESVPPSFERINYNSENNYPMGWKF</sequence>
<keyword evidence="2" id="KW-0614">Plasmid</keyword>
<dbReference type="AlphaFoldDB" id="A0A0M4L717"/>
<geneLocation type="plasmid" evidence="2">
    <name>pRJ46C</name>
</geneLocation>
<evidence type="ECO:0000256" key="1">
    <source>
        <dbReference type="SAM" id="Phobius"/>
    </source>
</evidence>
<evidence type="ECO:0000313" key="2">
    <source>
        <dbReference type="EMBL" id="ALD82465.1"/>
    </source>
</evidence>
<feature type="transmembrane region" description="Helical" evidence="1">
    <location>
        <begin position="61"/>
        <end position="91"/>
    </location>
</feature>
<organism evidence="2">
    <name type="scientific">Raoultella ornithinolytica</name>
    <name type="common">Klebsiella ornithinolytica</name>
    <dbReference type="NCBI Taxonomy" id="54291"/>
    <lineage>
        <taxon>Bacteria</taxon>
        <taxon>Pseudomonadati</taxon>
        <taxon>Pseudomonadota</taxon>
        <taxon>Gammaproteobacteria</taxon>
        <taxon>Enterobacterales</taxon>
        <taxon>Enterobacteriaceae</taxon>
        <taxon>Klebsiella/Raoultella group</taxon>
        <taxon>Raoultella</taxon>
    </lineage>
</organism>
<name>A0A0M4L717_RAOOR</name>
<keyword evidence="1" id="KW-0812">Transmembrane</keyword>
<keyword evidence="1" id="KW-1133">Transmembrane helix</keyword>
<feature type="transmembrane region" description="Helical" evidence="1">
    <location>
        <begin position="29"/>
        <end position="49"/>
    </location>
</feature>
<keyword evidence="1" id="KW-0472">Membrane</keyword>
<dbReference type="Pfam" id="PF10624">
    <property type="entry name" value="TraS"/>
    <property type="match status" value="1"/>
</dbReference>
<reference evidence="2" key="1">
    <citation type="submission" date="2015-06" db="EMBL/GenBank/DDBJ databases">
        <title>Carbapenemase-producing Raoultella ornithinolytica.</title>
        <authorList>
            <person name="Sun J."/>
            <person name="Zhang F."/>
        </authorList>
    </citation>
    <scope>NUCLEOTIDE SEQUENCE</scope>
    <source>
        <strain evidence="2">RJ46C</strain>
        <plasmid evidence="2">pRJ46C</plasmid>
    </source>
</reference>
<proteinExistence type="predicted"/>
<feature type="transmembrane region" description="Helical" evidence="1">
    <location>
        <begin position="7"/>
        <end position="23"/>
    </location>
</feature>
<dbReference type="InterPro" id="IPR018898">
    <property type="entry name" value="Eex_TraS"/>
</dbReference>
<dbReference type="RefSeq" id="WP_059514050.1">
    <property type="nucleotide sequence ID" value="NZ_KT225520.1"/>
</dbReference>